<sequence>MGHKTVLHAQHHALGARLVDFSGWDMPLHYGSQVEEHHRVRQSAGMFDMSHMTIVDVSGAQARSYLRHLLAADVAGLRQKGQALYSVMLNEKGGVIDDLIVYLMTEPDASGEWYRIVANSSSREKDLRWMADQALRFDVALTEQPELAMIAIQGPKARQRVEQVVSESRARLLSELKEFSGQESEGWFIARIGYTGEDGLEVMLPEEEAVDFWQQLLDAGVTPCGLAARETLRLEAGLSRYGAELDETVSPLAAGMLRGLDLEPKERLFVGREALEAVQAGGVTCRQAGLVMAGEAPLSAGQKVLVDGNAVGEVTSACVSPTLGCVIALARVPVSAADAAEVEVSGKRVQVQVVTPPFVRHGEKVFA</sequence>
<dbReference type="EC" id="2.1.2.10" evidence="2"/>
<evidence type="ECO:0000259" key="8">
    <source>
        <dbReference type="Pfam" id="PF01571"/>
    </source>
</evidence>
<dbReference type="InterPro" id="IPR028896">
    <property type="entry name" value="GcvT/YgfZ/DmdA"/>
</dbReference>
<evidence type="ECO:0000256" key="2">
    <source>
        <dbReference type="ARBA" id="ARBA00012616"/>
    </source>
</evidence>
<comment type="caution">
    <text evidence="10">The sequence shown here is derived from an EMBL/GenBank/DDBJ whole genome shotgun (WGS) entry which is preliminary data.</text>
</comment>
<feature type="domain" description="GCVT N-terminal" evidence="8">
    <location>
        <begin position="7"/>
        <end position="258"/>
    </location>
</feature>
<feature type="binding site" evidence="7">
    <location>
        <position position="201"/>
    </location>
    <ligand>
        <name>substrate</name>
    </ligand>
</feature>
<organism evidence="10 11">
    <name type="scientific">Marinobacterium marinum</name>
    <dbReference type="NCBI Taxonomy" id="2756129"/>
    <lineage>
        <taxon>Bacteria</taxon>
        <taxon>Pseudomonadati</taxon>
        <taxon>Pseudomonadota</taxon>
        <taxon>Gammaproteobacteria</taxon>
        <taxon>Oceanospirillales</taxon>
        <taxon>Oceanospirillaceae</taxon>
        <taxon>Marinobacterium</taxon>
    </lineage>
</organism>
<name>A0A7W2ABZ6_9GAMM</name>
<dbReference type="PANTHER" id="PTHR43757">
    <property type="entry name" value="AMINOMETHYLTRANSFERASE"/>
    <property type="match status" value="1"/>
</dbReference>
<keyword evidence="3" id="KW-0032">Aminotransferase</keyword>
<dbReference type="SUPFAM" id="SSF101790">
    <property type="entry name" value="Aminomethyltransferase beta-barrel domain"/>
    <property type="match status" value="1"/>
</dbReference>
<proteinExistence type="inferred from homology"/>
<dbReference type="InterPro" id="IPR027266">
    <property type="entry name" value="TrmE/GcvT-like"/>
</dbReference>
<evidence type="ECO:0000259" key="9">
    <source>
        <dbReference type="Pfam" id="PF08669"/>
    </source>
</evidence>
<reference evidence="10 11" key="1">
    <citation type="submission" date="2020-07" db="EMBL/GenBank/DDBJ databases">
        <title>Bacterium isolated from marien macroalgae.</title>
        <authorList>
            <person name="Zhu K."/>
            <person name="Lu D."/>
            <person name="Du Z."/>
        </authorList>
    </citation>
    <scope>NUCLEOTIDE SEQUENCE [LARGE SCALE GENOMIC DNA]</scope>
    <source>
        <strain evidence="10 11">3-1745</strain>
    </source>
</reference>
<dbReference type="InterPro" id="IPR029043">
    <property type="entry name" value="GcvT/YgfZ_C"/>
</dbReference>
<dbReference type="Gene3D" id="3.30.1360.120">
    <property type="entry name" value="Probable tRNA modification gtpase trme, domain 1"/>
    <property type="match status" value="1"/>
</dbReference>
<dbReference type="Gene3D" id="2.40.30.110">
    <property type="entry name" value="Aminomethyltransferase beta-barrel domains"/>
    <property type="match status" value="1"/>
</dbReference>
<dbReference type="GO" id="GO:0004047">
    <property type="term" value="F:aminomethyltransferase activity"/>
    <property type="evidence" value="ECO:0007669"/>
    <property type="project" value="UniProtKB-EC"/>
</dbReference>
<dbReference type="EMBL" id="JACEMT010000038">
    <property type="protein sequence ID" value="MBA4501613.1"/>
    <property type="molecule type" value="Genomic_DNA"/>
</dbReference>
<evidence type="ECO:0000256" key="7">
    <source>
        <dbReference type="PIRSR" id="PIRSR006487-1"/>
    </source>
</evidence>
<dbReference type="Gene3D" id="4.10.1250.10">
    <property type="entry name" value="Aminomethyltransferase fragment"/>
    <property type="match status" value="1"/>
</dbReference>
<dbReference type="FunFam" id="3.30.70.1400:FF:000001">
    <property type="entry name" value="Aminomethyltransferase"/>
    <property type="match status" value="1"/>
</dbReference>
<protein>
    <recommendedName>
        <fullName evidence="2">aminomethyltransferase</fullName>
        <ecNumber evidence="2">2.1.2.10</ecNumber>
    </recommendedName>
    <alternativeName>
        <fullName evidence="5">Glycine cleavage system T protein</fullName>
    </alternativeName>
</protein>
<comment type="similarity">
    <text evidence="1">Belongs to the GcvT family.</text>
</comment>
<comment type="catalytic activity">
    <reaction evidence="6">
        <text>N(6)-[(R)-S(8)-aminomethyldihydrolipoyl]-L-lysyl-[protein] + (6S)-5,6,7,8-tetrahydrofolate = N(6)-[(R)-dihydrolipoyl]-L-lysyl-[protein] + (6R)-5,10-methylene-5,6,7,8-tetrahydrofolate + NH4(+)</text>
        <dbReference type="Rhea" id="RHEA:16945"/>
        <dbReference type="Rhea" id="RHEA-COMP:10475"/>
        <dbReference type="Rhea" id="RHEA-COMP:10492"/>
        <dbReference type="ChEBI" id="CHEBI:15636"/>
        <dbReference type="ChEBI" id="CHEBI:28938"/>
        <dbReference type="ChEBI" id="CHEBI:57453"/>
        <dbReference type="ChEBI" id="CHEBI:83100"/>
        <dbReference type="ChEBI" id="CHEBI:83143"/>
        <dbReference type="EC" id="2.1.2.10"/>
    </reaction>
</comment>
<keyword evidence="11" id="KW-1185">Reference proteome</keyword>
<evidence type="ECO:0000256" key="5">
    <source>
        <dbReference type="ARBA" id="ARBA00031395"/>
    </source>
</evidence>
<evidence type="ECO:0000256" key="6">
    <source>
        <dbReference type="ARBA" id="ARBA00047665"/>
    </source>
</evidence>
<dbReference type="GO" id="GO:0005829">
    <property type="term" value="C:cytosol"/>
    <property type="evidence" value="ECO:0007669"/>
    <property type="project" value="TreeGrafter"/>
</dbReference>
<dbReference type="PANTHER" id="PTHR43757:SF2">
    <property type="entry name" value="AMINOMETHYLTRANSFERASE, MITOCHONDRIAL"/>
    <property type="match status" value="1"/>
</dbReference>
<keyword evidence="4 10" id="KW-0808">Transferase</keyword>
<accession>A0A7W2ABZ6</accession>
<dbReference type="SUPFAM" id="SSF103025">
    <property type="entry name" value="Folate-binding domain"/>
    <property type="match status" value="1"/>
</dbReference>
<dbReference type="Gene3D" id="3.30.70.1400">
    <property type="entry name" value="Aminomethyltransferase beta-barrel domains"/>
    <property type="match status" value="1"/>
</dbReference>
<dbReference type="GO" id="GO:0008168">
    <property type="term" value="F:methyltransferase activity"/>
    <property type="evidence" value="ECO:0007669"/>
    <property type="project" value="UniProtKB-KW"/>
</dbReference>
<dbReference type="InterPro" id="IPR013977">
    <property type="entry name" value="GcvT_C"/>
</dbReference>
<evidence type="ECO:0000313" key="10">
    <source>
        <dbReference type="EMBL" id="MBA4501613.1"/>
    </source>
</evidence>
<dbReference type="InterPro" id="IPR006222">
    <property type="entry name" value="GCVT_N"/>
</dbReference>
<dbReference type="NCBIfam" id="TIGR00528">
    <property type="entry name" value="gcvT"/>
    <property type="match status" value="1"/>
</dbReference>
<dbReference type="Pfam" id="PF08669">
    <property type="entry name" value="GCV_T_C"/>
    <property type="match status" value="1"/>
</dbReference>
<dbReference type="InterPro" id="IPR006223">
    <property type="entry name" value="GcvT"/>
</dbReference>
<dbReference type="GO" id="GO:0032259">
    <property type="term" value="P:methylation"/>
    <property type="evidence" value="ECO:0007669"/>
    <property type="project" value="UniProtKB-KW"/>
</dbReference>
<dbReference type="Pfam" id="PF01571">
    <property type="entry name" value="GCV_T"/>
    <property type="match status" value="1"/>
</dbReference>
<evidence type="ECO:0000256" key="1">
    <source>
        <dbReference type="ARBA" id="ARBA00008609"/>
    </source>
</evidence>
<dbReference type="Proteomes" id="UP000538931">
    <property type="component" value="Unassembled WGS sequence"/>
</dbReference>
<dbReference type="PIRSF" id="PIRSF006487">
    <property type="entry name" value="GcvT"/>
    <property type="match status" value="1"/>
</dbReference>
<dbReference type="RefSeq" id="WP_181737779.1">
    <property type="nucleotide sequence ID" value="NZ_JACEMT010000038.1"/>
</dbReference>
<evidence type="ECO:0000256" key="3">
    <source>
        <dbReference type="ARBA" id="ARBA00022576"/>
    </source>
</evidence>
<dbReference type="GO" id="GO:0006546">
    <property type="term" value="P:glycine catabolic process"/>
    <property type="evidence" value="ECO:0007669"/>
    <property type="project" value="InterPro"/>
</dbReference>
<dbReference type="GO" id="GO:0005960">
    <property type="term" value="C:glycine cleavage complex"/>
    <property type="evidence" value="ECO:0007669"/>
    <property type="project" value="InterPro"/>
</dbReference>
<feature type="domain" description="Aminomethyltransferase C-terminal" evidence="9">
    <location>
        <begin position="286"/>
        <end position="359"/>
    </location>
</feature>
<dbReference type="AlphaFoldDB" id="A0A7W2ABZ6"/>
<evidence type="ECO:0000313" key="11">
    <source>
        <dbReference type="Proteomes" id="UP000538931"/>
    </source>
</evidence>
<evidence type="ECO:0000256" key="4">
    <source>
        <dbReference type="ARBA" id="ARBA00022679"/>
    </source>
</evidence>
<dbReference type="NCBIfam" id="NF001567">
    <property type="entry name" value="PRK00389.1"/>
    <property type="match status" value="1"/>
</dbReference>
<dbReference type="GO" id="GO:0008483">
    <property type="term" value="F:transaminase activity"/>
    <property type="evidence" value="ECO:0007669"/>
    <property type="project" value="UniProtKB-KW"/>
</dbReference>
<keyword evidence="10" id="KW-0489">Methyltransferase</keyword>
<gene>
    <name evidence="10" type="primary">gcvT</name>
    <name evidence="10" type="ORF">H1S06_04470</name>
</gene>